<keyword evidence="3" id="KW-0106">Calcium</keyword>
<evidence type="ECO:0000256" key="1">
    <source>
        <dbReference type="ARBA" id="ARBA00022729"/>
    </source>
</evidence>
<proteinExistence type="predicted"/>
<evidence type="ECO:0000256" key="4">
    <source>
        <dbReference type="ARBA" id="ARBA00023065"/>
    </source>
</evidence>
<feature type="domain" description="Calx-beta" evidence="6">
    <location>
        <begin position="562"/>
        <end position="633"/>
    </location>
</feature>
<accession>A0A317QAU3</accession>
<sequence length="641" mass="67788">MQWTKQFSGSAFLKPLFAVLAMLALVSGCGSEHPDQQPGGSANPYPTLSLLASSEVSQPAAGQTTALQVRIQFSNPAPAAGSISVATTSDTARAGTHYSTFNDAVTFAEGASSAQFSVDILDGNGDTEDVSFQIQLTGAVNALLGSSTTQTVTIYSTTEVVDPVNQASLSLPQNLSLRAPRVGRDSIEYPIVFTLSEPSPVAGEIKLRTVEGSAEAGVNFEAFDRILPVAAGAHEVVFSITLLADANQAEDLEFSLLAETATNVQLPTTRTVPVTVINVNGETAGGVPSILWPSVTDLYEPTSGSATFNLLLPFSAPASQAGSFRLATQSATALAGEHFQAFSEQIDFVAGDTEVLVPVTVMRTPLGMTEPLSFYLQISSATNVTLPNTRDLELTIQPVSVSTPATAELQLLSVVEVPEPFSNASPVTYSLMLPLSMPAPTAGSVRVRSVDGTALAGHNYTAISDQAVTFAEGDENLYLDIEILFDGLGAEGKEFTLEFYDAEGIQLPESRSMSISIRASGLALPVLETPATITFQRPDDGTSFDVQLVLPFDRAAILAGSIELVVNQGSAIENRDFTGILSEYSFAKHDDEIIVDFTLVGSSYAEERQFTLVVTKANNMQLGSSTEERTITVIIEAPEQE</sequence>
<feature type="domain" description="Calx-beta" evidence="6">
    <location>
        <begin position="65"/>
        <end position="154"/>
    </location>
</feature>
<dbReference type="Gene3D" id="2.60.40.2030">
    <property type="match status" value="4"/>
</dbReference>
<keyword evidence="2" id="KW-0677">Repeat</keyword>
<dbReference type="PANTHER" id="PTHR11878:SF65">
    <property type="entry name" value="NA_CA-EXCHANGE PROTEIN, ISOFORM G"/>
    <property type="match status" value="1"/>
</dbReference>
<keyword evidence="1 5" id="KW-0732">Signal</keyword>
<keyword evidence="8" id="KW-1185">Reference proteome</keyword>
<dbReference type="Proteomes" id="UP000246964">
    <property type="component" value="Unassembled WGS sequence"/>
</dbReference>
<dbReference type="RefSeq" id="WP_181394924.1">
    <property type="nucleotide sequence ID" value="NZ_QGTT01000007.1"/>
</dbReference>
<gene>
    <name evidence="7" type="ORF">DET45_10797</name>
</gene>
<dbReference type="InterPro" id="IPR051171">
    <property type="entry name" value="CaCA"/>
</dbReference>
<dbReference type="SUPFAM" id="SSF141072">
    <property type="entry name" value="CalX-like"/>
    <property type="match status" value="4"/>
</dbReference>
<evidence type="ECO:0000256" key="2">
    <source>
        <dbReference type="ARBA" id="ARBA00022737"/>
    </source>
</evidence>
<feature type="chain" id="PRO_5016258992" evidence="5">
    <location>
        <begin position="25"/>
        <end position="641"/>
    </location>
</feature>
<evidence type="ECO:0000256" key="3">
    <source>
        <dbReference type="ARBA" id="ARBA00022837"/>
    </source>
</evidence>
<feature type="domain" description="Calx-beta" evidence="6">
    <location>
        <begin position="443"/>
        <end position="498"/>
    </location>
</feature>
<name>A0A317QAU3_9GAMM</name>
<evidence type="ECO:0000259" key="6">
    <source>
        <dbReference type="Pfam" id="PF03160"/>
    </source>
</evidence>
<organism evidence="7 8">
    <name type="scientific">Pseudidiomarina maritima</name>
    <dbReference type="NCBI Taxonomy" id="519453"/>
    <lineage>
        <taxon>Bacteria</taxon>
        <taxon>Pseudomonadati</taxon>
        <taxon>Pseudomonadota</taxon>
        <taxon>Gammaproteobacteria</taxon>
        <taxon>Alteromonadales</taxon>
        <taxon>Idiomarinaceae</taxon>
        <taxon>Pseudidiomarina</taxon>
    </lineage>
</organism>
<dbReference type="GO" id="GO:0016020">
    <property type="term" value="C:membrane"/>
    <property type="evidence" value="ECO:0007669"/>
    <property type="project" value="InterPro"/>
</dbReference>
<dbReference type="InterPro" id="IPR003644">
    <property type="entry name" value="Calx_beta"/>
</dbReference>
<dbReference type="GO" id="GO:0030001">
    <property type="term" value="P:metal ion transport"/>
    <property type="evidence" value="ECO:0007669"/>
    <property type="project" value="TreeGrafter"/>
</dbReference>
<dbReference type="PANTHER" id="PTHR11878">
    <property type="entry name" value="SODIUM/CALCIUM EXCHANGER"/>
    <property type="match status" value="1"/>
</dbReference>
<keyword evidence="4" id="KW-0813">Transport</keyword>
<reference evidence="7 8" key="1">
    <citation type="submission" date="2018-05" db="EMBL/GenBank/DDBJ databases">
        <title>Freshwater and sediment microbial communities from various areas in North America, analyzing microbe dynamics in response to fracking.</title>
        <authorList>
            <person name="Lamendella R."/>
        </authorList>
    </citation>
    <scope>NUCLEOTIDE SEQUENCE [LARGE SCALE GENOMIC DNA]</scope>
    <source>
        <strain evidence="7 8">125B1</strain>
    </source>
</reference>
<dbReference type="InterPro" id="IPR038081">
    <property type="entry name" value="CalX-like_sf"/>
</dbReference>
<dbReference type="PROSITE" id="PS51257">
    <property type="entry name" value="PROKAR_LIPOPROTEIN"/>
    <property type="match status" value="1"/>
</dbReference>
<dbReference type="EMBL" id="QGTT01000007">
    <property type="protein sequence ID" value="PWW13066.1"/>
    <property type="molecule type" value="Genomic_DNA"/>
</dbReference>
<feature type="signal peptide" evidence="5">
    <location>
        <begin position="1"/>
        <end position="24"/>
    </location>
</feature>
<feature type="domain" description="Calx-beta" evidence="6">
    <location>
        <begin position="205"/>
        <end position="261"/>
    </location>
</feature>
<evidence type="ECO:0000256" key="5">
    <source>
        <dbReference type="SAM" id="SignalP"/>
    </source>
</evidence>
<keyword evidence="4" id="KW-0406">Ion transport</keyword>
<protein>
    <submittedName>
        <fullName evidence="7">Calx-beta domain-containing protein</fullName>
    </submittedName>
</protein>
<dbReference type="Pfam" id="PF03160">
    <property type="entry name" value="Calx-beta"/>
    <property type="match status" value="5"/>
</dbReference>
<dbReference type="AlphaFoldDB" id="A0A317QAU3"/>
<dbReference type="GO" id="GO:0007154">
    <property type="term" value="P:cell communication"/>
    <property type="evidence" value="ECO:0007669"/>
    <property type="project" value="InterPro"/>
</dbReference>
<evidence type="ECO:0000313" key="8">
    <source>
        <dbReference type="Proteomes" id="UP000246964"/>
    </source>
</evidence>
<feature type="domain" description="Calx-beta" evidence="6">
    <location>
        <begin position="317"/>
        <end position="380"/>
    </location>
</feature>
<evidence type="ECO:0000313" key="7">
    <source>
        <dbReference type="EMBL" id="PWW13066.1"/>
    </source>
</evidence>
<comment type="caution">
    <text evidence="7">The sequence shown here is derived from an EMBL/GenBank/DDBJ whole genome shotgun (WGS) entry which is preliminary data.</text>
</comment>